<accession>A0A9N7TKP5</accession>
<dbReference type="EMBL" id="CADEAL010000069">
    <property type="protein sequence ID" value="CAB1413784.1"/>
    <property type="molecule type" value="Genomic_DNA"/>
</dbReference>
<keyword evidence="1" id="KW-0732">Signal</keyword>
<sequence length="138" mass="14609">MSVVLLWLGQVSGCALGALLPWSSRLPRLLLSPHLAASPGRLLLAGSCSSPLFGSSGSSFSRIGPNCRACECFPPLPVAAGSDQLIDRVARNCAARCKRSPSSPLMFIQLLTLFQTQAAPPQHPGRMCTGMEKHSSHL</sequence>
<keyword evidence="3" id="KW-1185">Reference proteome</keyword>
<evidence type="ECO:0000313" key="2">
    <source>
        <dbReference type="EMBL" id="CAB1413784.1"/>
    </source>
</evidence>
<evidence type="ECO:0000313" key="3">
    <source>
        <dbReference type="Proteomes" id="UP001153269"/>
    </source>
</evidence>
<organism evidence="2 3">
    <name type="scientific">Pleuronectes platessa</name>
    <name type="common">European plaice</name>
    <dbReference type="NCBI Taxonomy" id="8262"/>
    <lineage>
        <taxon>Eukaryota</taxon>
        <taxon>Metazoa</taxon>
        <taxon>Chordata</taxon>
        <taxon>Craniata</taxon>
        <taxon>Vertebrata</taxon>
        <taxon>Euteleostomi</taxon>
        <taxon>Actinopterygii</taxon>
        <taxon>Neopterygii</taxon>
        <taxon>Teleostei</taxon>
        <taxon>Neoteleostei</taxon>
        <taxon>Acanthomorphata</taxon>
        <taxon>Carangaria</taxon>
        <taxon>Pleuronectiformes</taxon>
        <taxon>Pleuronectoidei</taxon>
        <taxon>Pleuronectidae</taxon>
        <taxon>Pleuronectes</taxon>
    </lineage>
</organism>
<feature type="signal peptide" evidence="1">
    <location>
        <begin position="1"/>
        <end position="17"/>
    </location>
</feature>
<evidence type="ECO:0000256" key="1">
    <source>
        <dbReference type="SAM" id="SignalP"/>
    </source>
</evidence>
<reference evidence="2" key="1">
    <citation type="submission" date="2020-03" db="EMBL/GenBank/DDBJ databases">
        <authorList>
            <person name="Weist P."/>
        </authorList>
    </citation>
    <scope>NUCLEOTIDE SEQUENCE</scope>
</reference>
<dbReference type="Proteomes" id="UP001153269">
    <property type="component" value="Unassembled WGS sequence"/>
</dbReference>
<protein>
    <recommendedName>
        <fullName evidence="4">Secreted protein</fullName>
    </recommendedName>
</protein>
<comment type="caution">
    <text evidence="2">The sequence shown here is derived from an EMBL/GenBank/DDBJ whole genome shotgun (WGS) entry which is preliminary data.</text>
</comment>
<dbReference type="AlphaFoldDB" id="A0A9N7TKP5"/>
<name>A0A9N7TKP5_PLEPL</name>
<feature type="chain" id="PRO_5040191331" description="Secreted protein" evidence="1">
    <location>
        <begin position="18"/>
        <end position="138"/>
    </location>
</feature>
<evidence type="ECO:0008006" key="4">
    <source>
        <dbReference type="Google" id="ProtNLM"/>
    </source>
</evidence>
<proteinExistence type="predicted"/>
<gene>
    <name evidence="2" type="ORF">PLEPLA_LOCUS1486</name>
</gene>